<accession>A0A9J7MNR7</accession>
<protein>
    <submittedName>
        <fullName evidence="3">Uncharacterized protein LOC118413979</fullName>
    </submittedName>
</protein>
<dbReference type="RefSeq" id="XP_035673564.1">
    <property type="nucleotide sequence ID" value="XM_035817671.1"/>
</dbReference>
<dbReference type="SUPFAM" id="SSF52113">
    <property type="entry name" value="BRCT domain"/>
    <property type="match status" value="1"/>
</dbReference>
<dbReference type="AlphaFoldDB" id="A0A9J7MNR7"/>
<dbReference type="SMART" id="SM00292">
    <property type="entry name" value="BRCT"/>
    <property type="match status" value="1"/>
</dbReference>
<sequence>MQAGCLAETRDRIFHRSVARGIEKYRAIVNLRKGPKSPETVKKLCGDAKRNTKAVLTTRIFKNKNFTLSDKLIADGNKMGSKETVKELIIKHGGTPVPFMYDTVLLCTKEEYVRNAAKVRDAKANKIPVLFEEFIYDSIRAKKMMDIEGYRFA</sequence>
<gene>
    <name evidence="3" type="primary">LOC118413979</name>
</gene>
<evidence type="ECO:0000313" key="3">
    <source>
        <dbReference type="RefSeq" id="XP_035673564.1"/>
    </source>
</evidence>
<dbReference type="GeneID" id="118413979"/>
<dbReference type="Pfam" id="PF16589">
    <property type="entry name" value="BRCT_2"/>
    <property type="match status" value="1"/>
</dbReference>
<dbReference type="Proteomes" id="UP000001554">
    <property type="component" value="Chromosome 4"/>
</dbReference>
<evidence type="ECO:0000259" key="1">
    <source>
        <dbReference type="PROSITE" id="PS50172"/>
    </source>
</evidence>
<dbReference type="KEGG" id="bfo:118413979"/>
<name>A0A9J7MNR7_BRAFL</name>
<reference evidence="3" key="2">
    <citation type="submission" date="2025-08" db="UniProtKB">
        <authorList>
            <consortium name="RefSeq"/>
        </authorList>
    </citation>
    <scope>IDENTIFICATION</scope>
    <source>
        <strain evidence="3">S238N-H82</strain>
        <tissue evidence="3">Testes</tissue>
    </source>
</reference>
<evidence type="ECO:0000313" key="2">
    <source>
        <dbReference type="Proteomes" id="UP000001554"/>
    </source>
</evidence>
<feature type="domain" description="BRCT" evidence="1">
    <location>
        <begin position="56"/>
        <end position="152"/>
    </location>
</feature>
<organism evidence="2 3">
    <name type="scientific">Branchiostoma floridae</name>
    <name type="common">Florida lancelet</name>
    <name type="synonym">Amphioxus</name>
    <dbReference type="NCBI Taxonomy" id="7739"/>
    <lineage>
        <taxon>Eukaryota</taxon>
        <taxon>Metazoa</taxon>
        <taxon>Chordata</taxon>
        <taxon>Cephalochordata</taxon>
        <taxon>Leptocardii</taxon>
        <taxon>Amphioxiformes</taxon>
        <taxon>Branchiostomatidae</taxon>
        <taxon>Branchiostoma</taxon>
    </lineage>
</organism>
<reference evidence="2" key="1">
    <citation type="journal article" date="2020" name="Nat. Ecol. Evol.">
        <title>Deeply conserved synteny resolves early events in vertebrate evolution.</title>
        <authorList>
            <person name="Simakov O."/>
            <person name="Marletaz F."/>
            <person name="Yue J.X."/>
            <person name="O'Connell B."/>
            <person name="Jenkins J."/>
            <person name="Brandt A."/>
            <person name="Calef R."/>
            <person name="Tung C.H."/>
            <person name="Huang T.K."/>
            <person name="Schmutz J."/>
            <person name="Satoh N."/>
            <person name="Yu J.K."/>
            <person name="Putnam N.H."/>
            <person name="Green R.E."/>
            <person name="Rokhsar D.S."/>
        </authorList>
    </citation>
    <scope>NUCLEOTIDE SEQUENCE [LARGE SCALE GENOMIC DNA]</scope>
    <source>
        <strain evidence="2">S238N-H82</strain>
    </source>
</reference>
<dbReference type="InterPro" id="IPR001357">
    <property type="entry name" value="BRCT_dom"/>
</dbReference>
<keyword evidence="2" id="KW-1185">Reference proteome</keyword>
<dbReference type="Gene3D" id="3.40.50.10190">
    <property type="entry name" value="BRCT domain"/>
    <property type="match status" value="1"/>
</dbReference>
<dbReference type="InterPro" id="IPR036420">
    <property type="entry name" value="BRCT_dom_sf"/>
</dbReference>
<proteinExistence type="predicted"/>
<dbReference type="PROSITE" id="PS50172">
    <property type="entry name" value="BRCT"/>
    <property type="match status" value="1"/>
</dbReference>